<evidence type="ECO:0000313" key="4">
    <source>
        <dbReference type="Proteomes" id="UP000466864"/>
    </source>
</evidence>
<dbReference type="EMBL" id="VUMV01000005">
    <property type="protein sequence ID" value="MST82194.1"/>
    <property type="molecule type" value="Genomic_DNA"/>
</dbReference>
<sequence>MNEKKDITLNRLPAITWYWLKMNESRVQVPAQLAEGGVETAFPSDAVAESSTKDPALEQQPSGCGEQVGTLLKEIKTRTFTARAGRKAENPVRLRFPFADGDQKAFSIGLVTEENSSMTVLMDYASVPAEAAGRAGGAEYTDTAAGFGAVQTKVRVKKNSVLRLVQTVRLGSGFTFINDVGGTCEDGGRIEIIHLFLGGGDIYQGCRIDLAGSKSSLKTDIAYQVLGDGHLDMNYFANHTGKKTECAINASGVLRDRAKKTFRGTIDFKRGAAGSVGNEMEDVLMMDDEVQNQTIPLILCAEEDVVGNHGATIGRLDDSLMFYLESRGMDRDQIYEMMAKARLDSVIRLIPDERWREDINTWLGGTEDDNE</sequence>
<evidence type="ECO:0000259" key="2">
    <source>
        <dbReference type="Pfam" id="PF01458"/>
    </source>
</evidence>
<dbReference type="PANTHER" id="PTHR43575">
    <property type="entry name" value="PROTEIN ABCI7, CHLOROPLASTIC"/>
    <property type="match status" value="1"/>
</dbReference>
<keyword evidence="4" id="KW-1185">Reference proteome</keyword>
<evidence type="ECO:0000256" key="1">
    <source>
        <dbReference type="SAM" id="MobiDB-lite"/>
    </source>
</evidence>
<organism evidence="3 4">
    <name type="scientific">Bilifractor porci</name>
    <dbReference type="NCBI Taxonomy" id="2606636"/>
    <lineage>
        <taxon>Bacteria</taxon>
        <taxon>Bacillati</taxon>
        <taxon>Bacillota</taxon>
        <taxon>Clostridia</taxon>
        <taxon>Lachnospirales</taxon>
        <taxon>Lachnospiraceae</taxon>
        <taxon>Bilifractor</taxon>
    </lineage>
</organism>
<dbReference type="SUPFAM" id="SSF101960">
    <property type="entry name" value="Stabilizer of iron transporter SufD"/>
    <property type="match status" value="1"/>
</dbReference>
<dbReference type="Proteomes" id="UP000466864">
    <property type="component" value="Unassembled WGS sequence"/>
</dbReference>
<dbReference type="InterPro" id="IPR000825">
    <property type="entry name" value="SUF_FeS_clus_asmbl_SufBD_core"/>
</dbReference>
<proteinExistence type="predicted"/>
<feature type="domain" description="SUF system FeS cluster assembly SufBD core" evidence="2">
    <location>
        <begin position="110"/>
        <end position="341"/>
    </location>
</feature>
<dbReference type="AlphaFoldDB" id="A0A7X2TND3"/>
<dbReference type="RefSeq" id="WP_154458110.1">
    <property type="nucleotide sequence ID" value="NZ_VUMV01000005.1"/>
</dbReference>
<evidence type="ECO:0000313" key="3">
    <source>
        <dbReference type="EMBL" id="MST82194.1"/>
    </source>
</evidence>
<dbReference type="Pfam" id="PF01458">
    <property type="entry name" value="SUFBD_core"/>
    <property type="match status" value="1"/>
</dbReference>
<dbReference type="InterPro" id="IPR037284">
    <property type="entry name" value="SUF_FeS_clus_asmbl_SufBD_sf"/>
</dbReference>
<accession>A0A7X2TND3</accession>
<dbReference type="InterPro" id="IPR055346">
    <property type="entry name" value="Fe-S_cluster_assembly_SufBD"/>
</dbReference>
<reference evidence="3 4" key="1">
    <citation type="submission" date="2019-08" db="EMBL/GenBank/DDBJ databases">
        <title>In-depth cultivation of the pig gut microbiome towards novel bacterial diversity and tailored functional studies.</title>
        <authorList>
            <person name="Wylensek D."/>
            <person name="Hitch T.C.A."/>
            <person name="Clavel T."/>
        </authorList>
    </citation>
    <scope>NUCLEOTIDE SEQUENCE [LARGE SCALE GENOMIC DNA]</scope>
    <source>
        <strain evidence="3 4">Oil+RF-744-WCA-WT-13</strain>
    </source>
</reference>
<dbReference type="GO" id="GO:0016226">
    <property type="term" value="P:iron-sulfur cluster assembly"/>
    <property type="evidence" value="ECO:0007669"/>
    <property type="project" value="InterPro"/>
</dbReference>
<dbReference type="PANTHER" id="PTHR43575:SF1">
    <property type="entry name" value="PROTEIN ABCI7, CHLOROPLASTIC"/>
    <property type="match status" value="1"/>
</dbReference>
<name>A0A7X2TND3_9FIRM</name>
<comment type="caution">
    <text evidence="3">The sequence shown here is derived from an EMBL/GenBank/DDBJ whole genome shotgun (WGS) entry which is preliminary data.</text>
</comment>
<feature type="region of interest" description="Disordered" evidence="1">
    <location>
        <begin position="45"/>
        <end position="64"/>
    </location>
</feature>
<protein>
    <submittedName>
        <fullName evidence="3">SufD family Fe-S cluster assembly protein</fullName>
    </submittedName>
</protein>
<gene>
    <name evidence="3" type="ORF">FYJ60_07685</name>
</gene>